<keyword evidence="1" id="KW-0175">Coiled coil</keyword>
<feature type="coiled-coil region" evidence="1">
    <location>
        <begin position="181"/>
        <end position="312"/>
    </location>
</feature>
<evidence type="ECO:0000256" key="1">
    <source>
        <dbReference type="SAM" id="Coils"/>
    </source>
</evidence>
<evidence type="ECO:0000313" key="3">
    <source>
        <dbReference type="Proteomes" id="UP001162131"/>
    </source>
</evidence>
<name>A0AAU9KLL0_9CILI</name>
<sequence>MNEEGSLTSFEIDGERAIRTASLSAISTLDQTLLRTKEILMDSKTFSENVMKKRLDLSSKVVNLSESGDRLANTFDFKNSSTLDFKKDLPMSRTEKAPEIHELMFEMSKICKENENLKKSLMSTEDKLKSTESELTIERGVKEFNNKAHKTAEAELSNKLEELYSINCSLKNSLLEKDKIIRSLENSISDLMKNRQELMIENKKQERAIKDLEFNHAIEIESLKEKIKEKCSSAEKDLLERELQSAKDYINSLKSEYSSYFENLKNELERVKKNYADLSAEKESSTFYIDEINSLHQKNSELMQQIRWLEDDKYSRNQEKENMPVEKHYHSRNSSDWASGFSIDLNQSSLMRKDLESKISKTSENFSILKQQFPKKKSSSLIDKVVDTSICDLVQKSRVGLGIPNDFPDLDIIGINSTKNTSKPTPKTRTFSKIYRRSNSSIPCHTCYVQKKSNK</sequence>
<dbReference type="Proteomes" id="UP001162131">
    <property type="component" value="Unassembled WGS sequence"/>
</dbReference>
<evidence type="ECO:0000313" key="2">
    <source>
        <dbReference type="EMBL" id="CAG9334950.1"/>
    </source>
</evidence>
<keyword evidence="3" id="KW-1185">Reference proteome</keyword>
<accession>A0AAU9KLL0</accession>
<dbReference type="AlphaFoldDB" id="A0AAU9KLL0"/>
<reference evidence="2" key="1">
    <citation type="submission" date="2021-09" db="EMBL/GenBank/DDBJ databases">
        <authorList>
            <consortium name="AG Swart"/>
            <person name="Singh M."/>
            <person name="Singh A."/>
            <person name="Seah K."/>
            <person name="Emmerich C."/>
        </authorList>
    </citation>
    <scope>NUCLEOTIDE SEQUENCE</scope>
    <source>
        <strain evidence="2">ATCC30299</strain>
    </source>
</reference>
<protein>
    <submittedName>
        <fullName evidence="2">Uncharacterized protein</fullName>
    </submittedName>
</protein>
<dbReference type="EMBL" id="CAJZBQ010000060">
    <property type="protein sequence ID" value="CAG9334950.1"/>
    <property type="molecule type" value="Genomic_DNA"/>
</dbReference>
<gene>
    <name evidence="2" type="ORF">BSTOLATCC_MIC62531</name>
</gene>
<proteinExistence type="predicted"/>
<comment type="caution">
    <text evidence="2">The sequence shown here is derived from an EMBL/GenBank/DDBJ whole genome shotgun (WGS) entry which is preliminary data.</text>
</comment>
<organism evidence="2 3">
    <name type="scientific">Blepharisma stoltei</name>
    <dbReference type="NCBI Taxonomy" id="1481888"/>
    <lineage>
        <taxon>Eukaryota</taxon>
        <taxon>Sar</taxon>
        <taxon>Alveolata</taxon>
        <taxon>Ciliophora</taxon>
        <taxon>Postciliodesmatophora</taxon>
        <taxon>Heterotrichea</taxon>
        <taxon>Heterotrichida</taxon>
        <taxon>Blepharismidae</taxon>
        <taxon>Blepharisma</taxon>
    </lineage>
</organism>